<dbReference type="Gene3D" id="3.30.70.1820">
    <property type="entry name" value="L1 transposable element, RRM domain"/>
    <property type="match status" value="1"/>
</dbReference>
<evidence type="ECO:0000313" key="1">
    <source>
        <dbReference type="EMBL" id="KAK7865875.1"/>
    </source>
</evidence>
<evidence type="ECO:0000313" key="2">
    <source>
        <dbReference type="Proteomes" id="UP001378592"/>
    </source>
</evidence>
<dbReference type="Proteomes" id="UP001378592">
    <property type="component" value="Unassembled WGS sequence"/>
</dbReference>
<organism evidence="1 2">
    <name type="scientific">Gryllus longicercus</name>
    <dbReference type="NCBI Taxonomy" id="2509291"/>
    <lineage>
        <taxon>Eukaryota</taxon>
        <taxon>Metazoa</taxon>
        <taxon>Ecdysozoa</taxon>
        <taxon>Arthropoda</taxon>
        <taxon>Hexapoda</taxon>
        <taxon>Insecta</taxon>
        <taxon>Pterygota</taxon>
        <taxon>Neoptera</taxon>
        <taxon>Polyneoptera</taxon>
        <taxon>Orthoptera</taxon>
        <taxon>Ensifera</taxon>
        <taxon>Gryllidea</taxon>
        <taxon>Grylloidea</taxon>
        <taxon>Gryllidae</taxon>
        <taxon>Gryllinae</taxon>
        <taxon>Gryllus</taxon>
    </lineage>
</organism>
<keyword evidence="2" id="KW-1185">Reference proteome</keyword>
<proteinExistence type="predicted"/>
<sequence length="189" mass="21892">MSPSAKNLVENKNFFAQVSESVAARITKNVQEINQGLIDALRDEFTKLGETIQQQNRAIDKQCQEITALNMAHMDKMDELERYPRRNSLRFFRISKSNNENIDTKVIKVARDIGVSPTLEDIHRDHRVSPTNHGKYHPIVVQLLSYRKRAEIFRNKRKLVGSGKVIRDSKITNSKKMYFKCPPTKCMVF</sequence>
<reference evidence="1 2" key="1">
    <citation type="submission" date="2024-03" db="EMBL/GenBank/DDBJ databases">
        <title>The genome assembly and annotation of the cricket Gryllus longicercus Weissman &amp; Gray.</title>
        <authorList>
            <person name="Szrajer S."/>
            <person name="Gray D."/>
            <person name="Ylla G."/>
        </authorList>
    </citation>
    <scope>NUCLEOTIDE SEQUENCE [LARGE SCALE GENOMIC DNA]</scope>
    <source>
        <strain evidence="1">DAG 2021-001</strain>
        <tissue evidence="1">Whole body minus gut</tissue>
    </source>
</reference>
<comment type="caution">
    <text evidence="1">The sequence shown here is derived from an EMBL/GenBank/DDBJ whole genome shotgun (WGS) entry which is preliminary data.</text>
</comment>
<gene>
    <name evidence="1" type="ORF">R5R35_003989</name>
</gene>
<name>A0AAN9Z8K6_9ORTH</name>
<protein>
    <submittedName>
        <fullName evidence="1">Uncharacterized protein</fullName>
    </submittedName>
</protein>
<accession>A0AAN9Z8K6</accession>
<dbReference type="EMBL" id="JAZDUA010000164">
    <property type="protein sequence ID" value="KAK7865875.1"/>
    <property type="molecule type" value="Genomic_DNA"/>
</dbReference>
<dbReference type="AlphaFoldDB" id="A0AAN9Z8K6"/>